<dbReference type="InterPro" id="IPR013784">
    <property type="entry name" value="Carb-bd-like_fold"/>
</dbReference>
<accession>A0A3A3FTL6</accession>
<dbReference type="AlphaFoldDB" id="A0A3A3FTL6"/>
<dbReference type="Proteomes" id="UP000265955">
    <property type="component" value="Unassembled WGS sequence"/>
</dbReference>
<organism evidence="2 3">
    <name type="scientific">Noviherbaspirillum saxi</name>
    <dbReference type="NCBI Taxonomy" id="2320863"/>
    <lineage>
        <taxon>Bacteria</taxon>
        <taxon>Pseudomonadati</taxon>
        <taxon>Pseudomonadota</taxon>
        <taxon>Betaproteobacteria</taxon>
        <taxon>Burkholderiales</taxon>
        <taxon>Oxalobacteraceae</taxon>
        <taxon>Noviherbaspirillum</taxon>
    </lineage>
</organism>
<proteinExistence type="predicted"/>
<dbReference type="InterPro" id="IPR008972">
    <property type="entry name" value="Cupredoxin"/>
</dbReference>
<reference evidence="3" key="1">
    <citation type="submission" date="2018-09" db="EMBL/GenBank/DDBJ databases">
        <authorList>
            <person name="Zhu H."/>
        </authorList>
    </citation>
    <scope>NUCLEOTIDE SEQUENCE [LARGE SCALE GENOMIC DNA]</scope>
    <source>
        <strain evidence="3">K1R23-30</strain>
    </source>
</reference>
<dbReference type="SUPFAM" id="SSF49503">
    <property type="entry name" value="Cupredoxins"/>
    <property type="match status" value="1"/>
</dbReference>
<keyword evidence="3" id="KW-1185">Reference proteome</keyword>
<name>A0A3A3FTL6_9BURK</name>
<sequence>MSNFSIPSAHTFLSRFRMPRTLLALVLIFLFASGIANSHAASASVQVFGATGAALPDVAVYAEPLSGPALPKSQKTVDIEQKGRKFLPPMTVIQVGTNISFPNNDTVRHHVYSLSPAKVFDLKLYAGEPENPVNFDKPGTVVIGCNIHDQMVAYIHVVPTPYFARTDTSGKARLDGLAPGKYRLKTWHANLPPAAPIPEQQITLTASDAVTNFTVNMNAR</sequence>
<dbReference type="GO" id="GO:0030246">
    <property type="term" value="F:carbohydrate binding"/>
    <property type="evidence" value="ECO:0007669"/>
    <property type="project" value="InterPro"/>
</dbReference>
<dbReference type="SUPFAM" id="SSF49452">
    <property type="entry name" value="Starch-binding domain-like"/>
    <property type="match status" value="1"/>
</dbReference>
<protein>
    <submittedName>
        <fullName evidence="2">Methylamine utilization protein</fullName>
    </submittedName>
</protein>
<comment type="subcellular location">
    <subcellularLocation>
        <location evidence="1">Periplasm</location>
    </subcellularLocation>
</comment>
<evidence type="ECO:0000313" key="2">
    <source>
        <dbReference type="EMBL" id="RJF98604.1"/>
    </source>
</evidence>
<evidence type="ECO:0000256" key="1">
    <source>
        <dbReference type="ARBA" id="ARBA00004418"/>
    </source>
</evidence>
<dbReference type="Gene3D" id="2.60.40.420">
    <property type="entry name" value="Cupredoxins - blue copper proteins"/>
    <property type="match status" value="1"/>
</dbReference>
<evidence type="ECO:0000313" key="3">
    <source>
        <dbReference type="Proteomes" id="UP000265955"/>
    </source>
</evidence>
<dbReference type="CDD" id="cd04221">
    <property type="entry name" value="MauL"/>
    <property type="match status" value="1"/>
</dbReference>
<dbReference type="EMBL" id="QYUO01000001">
    <property type="protein sequence ID" value="RJF98604.1"/>
    <property type="molecule type" value="Genomic_DNA"/>
</dbReference>
<comment type="caution">
    <text evidence="2">The sequence shown here is derived from an EMBL/GenBank/DDBJ whole genome shotgun (WGS) entry which is preliminary data.</text>
</comment>
<gene>
    <name evidence="2" type="ORF">D3871_08850</name>
</gene>
<dbReference type="GO" id="GO:0042597">
    <property type="term" value="C:periplasmic space"/>
    <property type="evidence" value="ECO:0007669"/>
    <property type="project" value="UniProtKB-SubCell"/>
</dbReference>
<dbReference type="InterPro" id="IPR034242">
    <property type="entry name" value="MauL"/>
</dbReference>